<keyword evidence="3" id="KW-1185">Reference proteome</keyword>
<accession>K0S4A2</accession>
<gene>
    <name evidence="2" type="ORF">THAOC_18619</name>
</gene>
<organism evidence="2 3">
    <name type="scientific">Thalassiosira oceanica</name>
    <name type="common">Marine diatom</name>
    <dbReference type="NCBI Taxonomy" id="159749"/>
    <lineage>
        <taxon>Eukaryota</taxon>
        <taxon>Sar</taxon>
        <taxon>Stramenopiles</taxon>
        <taxon>Ochrophyta</taxon>
        <taxon>Bacillariophyta</taxon>
        <taxon>Coscinodiscophyceae</taxon>
        <taxon>Thalassiosirophycidae</taxon>
        <taxon>Thalassiosirales</taxon>
        <taxon>Thalassiosiraceae</taxon>
        <taxon>Thalassiosira</taxon>
    </lineage>
</organism>
<comment type="caution">
    <text evidence="2">The sequence shown here is derived from an EMBL/GenBank/DDBJ whole genome shotgun (WGS) entry which is preliminary data.</text>
</comment>
<proteinExistence type="predicted"/>
<evidence type="ECO:0000313" key="2">
    <source>
        <dbReference type="EMBL" id="EJK60958.1"/>
    </source>
</evidence>
<reference evidence="2 3" key="1">
    <citation type="journal article" date="2012" name="Genome Biol.">
        <title>Genome and low-iron response of an oceanic diatom adapted to chronic iron limitation.</title>
        <authorList>
            <person name="Lommer M."/>
            <person name="Specht M."/>
            <person name="Roy A.S."/>
            <person name="Kraemer L."/>
            <person name="Andreson R."/>
            <person name="Gutowska M.A."/>
            <person name="Wolf J."/>
            <person name="Bergner S.V."/>
            <person name="Schilhabel M.B."/>
            <person name="Klostermeier U.C."/>
            <person name="Beiko R.G."/>
            <person name="Rosenstiel P."/>
            <person name="Hippler M."/>
            <person name="Laroche J."/>
        </authorList>
    </citation>
    <scope>NUCLEOTIDE SEQUENCE [LARGE SCALE GENOMIC DNA]</scope>
    <source>
        <strain evidence="2 3">CCMP1005</strain>
    </source>
</reference>
<feature type="compositionally biased region" description="Polar residues" evidence="1">
    <location>
        <begin position="256"/>
        <end position="265"/>
    </location>
</feature>
<feature type="non-terminal residue" evidence="2">
    <location>
        <position position="310"/>
    </location>
</feature>
<feature type="compositionally biased region" description="Basic residues" evidence="1">
    <location>
        <begin position="271"/>
        <end position="282"/>
    </location>
</feature>
<name>K0S4A2_THAOC</name>
<feature type="region of interest" description="Disordered" evidence="1">
    <location>
        <begin position="222"/>
        <end position="282"/>
    </location>
</feature>
<evidence type="ECO:0000313" key="3">
    <source>
        <dbReference type="Proteomes" id="UP000266841"/>
    </source>
</evidence>
<protein>
    <submittedName>
        <fullName evidence="2">Uncharacterized protein</fullName>
    </submittedName>
</protein>
<dbReference type="EMBL" id="AGNL01020541">
    <property type="protein sequence ID" value="EJK60958.1"/>
    <property type="molecule type" value="Genomic_DNA"/>
</dbReference>
<dbReference type="Proteomes" id="UP000266841">
    <property type="component" value="Unassembled WGS sequence"/>
</dbReference>
<feature type="compositionally biased region" description="Basic and acidic residues" evidence="1">
    <location>
        <begin position="233"/>
        <end position="244"/>
    </location>
</feature>
<sequence length="310" mass="34400">MKLVLNANLAWLPSEKTVGSISILLILLADTFGVGLFLCPKVSIHFLMYTLLPKIASHMPELPPLEACCDGCYTLTARHTVEAYPVSLGDLGEVLPASKKTLCGACCVGHDFPVKRYSNGFFDYAFGTVVEYSEDEAAPFRMSFLDSEDDIWLSLPRKPTLAYLAHANSFNRPAYEKDERAFHPSLLDSSESGDNDEVNELDQFPLFNDDRIIDLNDAELLPEEEPSVNHAVPRKDVNKSERSSTRTRSSSRKKNQASLVSSKSHASARAQAKKNGRTKRKIRCPVLWTEEEDVCLKQAVAKCAEAGSVR</sequence>
<evidence type="ECO:0000256" key="1">
    <source>
        <dbReference type="SAM" id="MobiDB-lite"/>
    </source>
</evidence>
<dbReference type="AlphaFoldDB" id="K0S4A2"/>